<dbReference type="RefSeq" id="WP_010920273.1">
    <property type="nucleotide sequence ID" value="NC_011916.1"/>
</dbReference>
<evidence type="ECO:0000313" key="1">
    <source>
        <dbReference type="EMBL" id="ACL95962.1"/>
    </source>
</evidence>
<dbReference type="HOGENOM" id="CLU_023627_0_0_5"/>
<keyword evidence="2" id="KW-1185">Reference proteome</keyword>
<dbReference type="Proteomes" id="UP000001364">
    <property type="component" value="Chromosome"/>
</dbReference>
<evidence type="ECO:0000313" key="2">
    <source>
        <dbReference type="Proteomes" id="UP000001364"/>
    </source>
</evidence>
<dbReference type="GeneID" id="7330649"/>
<protein>
    <recommendedName>
        <fullName evidence="3">DUF1800 domain-containing protein</fullName>
    </recommendedName>
</protein>
<dbReference type="Pfam" id="PF08811">
    <property type="entry name" value="DUF1800"/>
    <property type="match status" value="1"/>
</dbReference>
<name>A0A0H3CAT6_CAUVN</name>
<dbReference type="KEGG" id="ccs:CCNA_02497"/>
<dbReference type="EMBL" id="CP001340">
    <property type="protein sequence ID" value="ACL95962.1"/>
    <property type="molecule type" value="Genomic_DNA"/>
</dbReference>
<dbReference type="InterPro" id="IPR014917">
    <property type="entry name" value="DUF1800"/>
</dbReference>
<dbReference type="PANTHER" id="PTHR43737">
    <property type="entry name" value="BLL7424 PROTEIN"/>
    <property type="match status" value="1"/>
</dbReference>
<dbReference type="PANTHER" id="PTHR43737:SF1">
    <property type="entry name" value="DUF1501 DOMAIN-CONTAINING PROTEIN"/>
    <property type="match status" value="1"/>
</dbReference>
<organism evidence="1 2">
    <name type="scientific">Caulobacter vibrioides (strain NA1000 / CB15N)</name>
    <name type="common">Caulobacter crescentus</name>
    <dbReference type="NCBI Taxonomy" id="565050"/>
    <lineage>
        <taxon>Bacteria</taxon>
        <taxon>Pseudomonadati</taxon>
        <taxon>Pseudomonadota</taxon>
        <taxon>Alphaproteobacteria</taxon>
        <taxon>Caulobacterales</taxon>
        <taxon>Caulobacteraceae</taxon>
        <taxon>Caulobacter</taxon>
    </lineage>
</organism>
<dbReference type="RefSeq" id="YP_002517870.1">
    <property type="nucleotide sequence ID" value="NC_011916.1"/>
</dbReference>
<sequence length="601" mass="64514">MFVRATSGEGLMATGASNTTASTAVIAATAAAAATVAILATSSGGVLSGAEAGDPTPADLDAARLLNFATFGATAATVTETKEVAPAQWVKRQADIAFSATHFIDWYVRRDTEINAADPKKKARASFDQVQEAFWAAALAGPEQLRTRMAFALSEICVVSFQGSTVTARMGAAYFDMLRARSLGTYRDLIEAVSLSPAMGTYLNIIGNIQADNDKTRRPDENYAREIMQLMSIGLYQLNMDGSAKLDAQGAAIPTYGQDDIAGLAKIFTGWGFWSAKPTSATFAKPRDVDADIKPLMGYTAYHSQLSKTFLGASFPAYSAWTPPAGTTKSVGAYQVAGLKFALDTLANHPNTPPFMARRLIQRFVKSNPSPAYIERVAKVFVDDGAKVRGNLTAVIAAVLSDPEAWPSSFGEFDGKLREPILRLSSFLRAFSAASESKNYRLPYDFSPAAAFNQAPLMAPSVFNFWMPDFAPLGSAIAKANKVAPEFQGVDVLTTASYANKILSNVQEQNWGNKDVTTTYARELALTDVNGLVDGKRLARRLNMLLFGGQMGDKLAKRIIEVVGSTTIAKPTSAQLTTLNLNRVRNAVALAMVSTDFLIQR</sequence>
<evidence type="ECO:0008006" key="3">
    <source>
        <dbReference type="Google" id="ProtNLM"/>
    </source>
</evidence>
<proteinExistence type="predicted"/>
<accession>A0A0H3CAT6</accession>
<dbReference type="AlphaFoldDB" id="A0A0H3CAT6"/>
<gene>
    <name evidence="1" type="ordered locus">CCNA_02497</name>
</gene>
<dbReference type="OrthoDB" id="9772295at2"/>
<dbReference type="SMR" id="A0A0H3CAT6"/>
<reference evidence="1 2" key="1">
    <citation type="journal article" date="2010" name="J. Bacteriol.">
        <title>The genetic basis of laboratory adaptation in Caulobacter crescentus.</title>
        <authorList>
            <person name="Marks M.E."/>
            <person name="Castro-Rojas C.M."/>
            <person name="Teiling C."/>
            <person name="Du L."/>
            <person name="Kapatral V."/>
            <person name="Walunas T.L."/>
            <person name="Crosson S."/>
        </authorList>
    </citation>
    <scope>NUCLEOTIDE SEQUENCE [LARGE SCALE GENOMIC DNA]</scope>
    <source>
        <strain evidence="2">NA1000 / CB15N</strain>
    </source>
</reference>
<dbReference type="PATRIC" id="fig|565050.3.peg.2451"/>